<evidence type="ECO:0000256" key="4">
    <source>
        <dbReference type="ARBA" id="ARBA00023136"/>
    </source>
</evidence>
<dbReference type="Pfam" id="PF13853">
    <property type="entry name" value="7tm_4"/>
    <property type="match status" value="1"/>
</dbReference>
<feature type="transmembrane region" description="Helical" evidence="6">
    <location>
        <begin position="23"/>
        <end position="47"/>
    </location>
</feature>
<dbReference type="GO" id="GO:0005549">
    <property type="term" value="F:odorant binding"/>
    <property type="evidence" value="ECO:0007669"/>
    <property type="project" value="TreeGrafter"/>
</dbReference>
<dbReference type="Proteomes" id="UP000424527">
    <property type="component" value="Unassembled WGS sequence"/>
</dbReference>
<proteinExistence type="predicted"/>
<evidence type="ECO:0000313" key="7">
    <source>
        <dbReference type="EMBL" id="KAE8299076.1"/>
    </source>
</evidence>
<dbReference type="PRINTS" id="PR00245">
    <property type="entry name" value="OLFACTORYR"/>
</dbReference>
<evidence type="ECO:0000313" key="8">
    <source>
        <dbReference type="Proteomes" id="UP000424527"/>
    </source>
</evidence>
<organism evidence="7 8">
    <name type="scientific">Larimichthys crocea</name>
    <name type="common">Large yellow croaker</name>
    <name type="synonym">Pseudosciaena crocea</name>
    <dbReference type="NCBI Taxonomy" id="215358"/>
    <lineage>
        <taxon>Eukaryota</taxon>
        <taxon>Metazoa</taxon>
        <taxon>Chordata</taxon>
        <taxon>Craniata</taxon>
        <taxon>Vertebrata</taxon>
        <taxon>Euteleostomi</taxon>
        <taxon>Actinopterygii</taxon>
        <taxon>Neopterygii</taxon>
        <taxon>Teleostei</taxon>
        <taxon>Neoteleostei</taxon>
        <taxon>Acanthomorphata</taxon>
        <taxon>Eupercaria</taxon>
        <taxon>Sciaenidae</taxon>
        <taxon>Larimichthys</taxon>
    </lineage>
</organism>
<keyword evidence="3 6" id="KW-1133">Transmembrane helix</keyword>
<dbReference type="EMBL" id="REGW02000002">
    <property type="protein sequence ID" value="KAE8299076.1"/>
    <property type="molecule type" value="Genomic_DNA"/>
</dbReference>
<evidence type="ECO:0000256" key="5">
    <source>
        <dbReference type="ARBA" id="ARBA00023224"/>
    </source>
</evidence>
<keyword evidence="4 6" id="KW-0472">Membrane</keyword>
<evidence type="ECO:0000256" key="2">
    <source>
        <dbReference type="ARBA" id="ARBA00022692"/>
    </source>
</evidence>
<accession>A0A6G0J6G8</accession>
<comment type="caution">
    <text evidence="7">The sequence shown here is derived from an EMBL/GenBank/DDBJ whole genome shotgun (WGS) entry which is preliminary data.</text>
</comment>
<name>A0A6G0J6G8_LARCR</name>
<comment type="subcellular location">
    <subcellularLocation>
        <location evidence="1">Membrane</location>
        <topology evidence="1">Multi-pass membrane protein</topology>
    </subcellularLocation>
</comment>
<dbReference type="GO" id="GO:0016020">
    <property type="term" value="C:membrane"/>
    <property type="evidence" value="ECO:0007669"/>
    <property type="project" value="UniProtKB-SubCell"/>
</dbReference>
<sequence length="246" mass="26735">MNVTSVTSLTLVGLEPVSAHGPVLFAVLCSVYVFVLCSDSLCVYLICSQNSLRRPMFAFVAAVLLNSCARARRCTRSCSRTCCGLAARCRQYLSICRPLRYAALVTPAFVGAAAVLAASRHARGRRRPIGQPPPALRSRLRRLYCDVYSLVRLSCGGRAALQSELLGLLLSAGTVALPAGFVLFSYGRVLTVCLRRSRAFSSRALHTCLPHLLVFVNYSVSTGIELLQRRLQAAGEPSIVPPSWWS</sequence>
<keyword evidence="2 6" id="KW-0812">Transmembrane</keyword>
<keyword evidence="8" id="KW-1185">Reference proteome</keyword>
<protein>
    <recommendedName>
        <fullName evidence="9">G-protein coupled receptors family 1 profile domain-containing protein</fullName>
    </recommendedName>
</protein>
<dbReference type="InterPro" id="IPR000725">
    <property type="entry name" value="Olfact_rcpt"/>
</dbReference>
<feature type="transmembrane region" description="Helical" evidence="6">
    <location>
        <begin position="98"/>
        <end position="118"/>
    </location>
</feature>
<evidence type="ECO:0000256" key="1">
    <source>
        <dbReference type="ARBA" id="ARBA00004141"/>
    </source>
</evidence>
<gene>
    <name evidence="7" type="ORF">D5F01_LYC01465</name>
</gene>
<evidence type="ECO:0000256" key="6">
    <source>
        <dbReference type="SAM" id="Phobius"/>
    </source>
</evidence>
<dbReference type="InterPro" id="IPR052921">
    <property type="entry name" value="GPCR1_Superfamily_Member"/>
</dbReference>
<dbReference type="SUPFAM" id="SSF81321">
    <property type="entry name" value="Family A G protein-coupled receptor-like"/>
    <property type="match status" value="1"/>
</dbReference>
<evidence type="ECO:0008006" key="9">
    <source>
        <dbReference type="Google" id="ProtNLM"/>
    </source>
</evidence>
<evidence type="ECO:0000256" key="3">
    <source>
        <dbReference type="ARBA" id="ARBA00022989"/>
    </source>
</evidence>
<reference evidence="7 8" key="1">
    <citation type="submission" date="2019-07" db="EMBL/GenBank/DDBJ databases">
        <title>Chromosome genome assembly for large yellow croaker.</title>
        <authorList>
            <person name="Xiao S."/>
        </authorList>
    </citation>
    <scope>NUCLEOTIDE SEQUENCE [LARGE SCALE GENOMIC DNA]</scope>
    <source>
        <strain evidence="7">JMULYC20181020</strain>
        <tissue evidence="7">Muscle</tissue>
    </source>
</reference>
<dbReference type="AlphaFoldDB" id="A0A6G0J6G8"/>
<dbReference type="GO" id="GO:0007186">
    <property type="term" value="P:G protein-coupled receptor signaling pathway"/>
    <property type="evidence" value="ECO:0007669"/>
    <property type="project" value="InterPro"/>
</dbReference>
<dbReference type="PANTHER" id="PTHR26451">
    <property type="entry name" value="G_PROTEIN_RECEP_F1_2 DOMAIN-CONTAINING PROTEIN"/>
    <property type="match status" value="1"/>
</dbReference>
<dbReference type="PANTHER" id="PTHR26451:SF847">
    <property type="entry name" value="ODORANT RECEPTOR-RELATED"/>
    <property type="match status" value="1"/>
</dbReference>
<feature type="transmembrane region" description="Helical" evidence="6">
    <location>
        <begin position="165"/>
        <end position="186"/>
    </location>
</feature>
<dbReference type="GO" id="GO:0004984">
    <property type="term" value="F:olfactory receptor activity"/>
    <property type="evidence" value="ECO:0007669"/>
    <property type="project" value="InterPro"/>
</dbReference>
<keyword evidence="5" id="KW-0807">Transducer</keyword>